<feature type="signal peptide" evidence="2">
    <location>
        <begin position="1"/>
        <end position="16"/>
    </location>
</feature>
<dbReference type="Proteomes" id="UP000261660">
    <property type="component" value="Unplaced"/>
</dbReference>
<reference evidence="3" key="1">
    <citation type="submission" date="2025-08" db="UniProtKB">
        <authorList>
            <consortium name="Ensembl"/>
        </authorList>
    </citation>
    <scope>IDENTIFICATION</scope>
</reference>
<dbReference type="AlphaFoldDB" id="A0A3Q3LIK1"/>
<dbReference type="STRING" id="56723.ENSLBEP00000008575"/>
<accession>A0A3Q3LIK1</accession>
<dbReference type="Pfam" id="PF07117">
    <property type="entry name" value="DUF1373"/>
    <property type="match status" value="1"/>
</dbReference>
<feature type="region of interest" description="Disordered" evidence="1">
    <location>
        <begin position="191"/>
        <end position="214"/>
    </location>
</feature>
<proteinExistence type="predicted"/>
<organism evidence="3 4">
    <name type="scientific">Labrus bergylta</name>
    <name type="common">ballan wrasse</name>
    <dbReference type="NCBI Taxonomy" id="56723"/>
    <lineage>
        <taxon>Eukaryota</taxon>
        <taxon>Metazoa</taxon>
        <taxon>Chordata</taxon>
        <taxon>Craniata</taxon>
        <taxon>Vertebrata</taxon>
        <taxon>Euteleostomi</taxon>
        <taxon>Actinopterygii</taxon>
        <taxon>Neopterygii</taxon>
        <taxon>Teleostei</taxon>
        <taxon>Neoteleostei</taxon>
        <taxon>Acanthomorphata</taxon>
        <taxon>Eupercaria</taxon>
        <taxon>Labriformes</taxon>
        <taxon>Labridae</taxon>
        <taxon>Labrus</taxon>
    </lineage>
</organism>
<feature type="chain" id="PRO_5046805762" evidence="2">
    <location>
        <begin position="17"/>
        <end position="214"/>
    </location>
</feature>
<dbReference type="GeneTree" id="ENSGT00500000045734"/>
<evidence type="ECO:0000313" key="3">
    <source>
        <dbReference type="Ensembl" id="ENSLBEP00000008575.1"/>
    </source>
</evidence>
<protein>
    <submittedName>
        <fullName evidence="3">Uncharacterized protein</fullName>
    </submittedName>
</protein>
<sequence length="214" mass="22763">MMVMLLVGLLIGSTTCGPVEKGKTIFTCPDNEFSLACFCSGSGSNNAVPNKPMTYPWGESLENSELGISSSLPSQYDPNPEVAAVNPGRYVGYGSEVYTVPEVAAYGVPYASYQPEGSYGSVSAPRDENWNSGSATDYGASVGAPQPVFSDVSDLEPVYSFSSRSRYQRGRATFVQIHYSPGDPVIPPMPVYKPLMKPVPEQSSPPQAPPKGGD</sequence>
<keyword evidence="4" id="KW-1185">Reference proteome</keyword>
<evidence type="ECO:0000256" key="1">
    <source>
        <dbReference type="SAM" id="MobiDB-lite"/>
    </source>
</evidence>
<dbReference type="InterPro" id="IPR009803">
    <property type="entry name" value="DUF1373"/>
</dbReference>
<evidence type="ECO:0000313" key="4">
    <source>
        <dbReference type="Proteomes" id="UP000261660"/>
    </source>
</evidence>
<dbReference type="InParanoid" id="A0A3Q3LIK1"/>
<dbReference type="Ensembl" id="ENSLBET00000009016.1">
    <property type="protein sequence ID" value="ENSLBEP00000008575.1"/>
    <property type="gene ID" value="ENSLBEG00000006598.1"/>
</dbReference>
<name>A0A3Q3LIK1_9LABR</name>
<keyword evidence="2" id="KW-0732">Signal</keyword>
<evidence type="ECO:0000256" key="2">
    <source>
        <dbReference type="SAM" id="SignalP"/>
    </source>
</evidence>
<reference evidence="3" key="2">
    <citation type="submission" date="2025-09" db="UniProtKB">
        <authorList>
            <consortium name="Ensembl"/>
        </authorList>
    </citation>
    <scope>IDENTIFICATION</scope>
</reference>